<organism evidence="4 5">
    <name type="scientific">Actinophytocola xinjiangensis</name>
    <dbReference type="NCBI Taxonomy" id="485602"/>
    <lineage>
        <taxon>Bacteria</taxon>
        <taxon>Bacillati</taxon>
        <taxon>Actinomycetota</taxon>
        <taxon>Actinomycetes</taxon>
        <taxon>Pseudonocardiales</taxon>
        <taxon>Pseudonocardiaceae</taxon>
    </lineage>
</organism>
<dbReference type="EMBL" id="MSIF01000009">
    <property type="protein sequence ID" value="OLF09276.1"/>
    <property type="molecule type" value="Genomic_DNA"/>
</dbReference>
<proteinExistence type="predicted"/>
<keyword evidence="2" id="KW-0804">Transcription</keyword>
<dbReference type="SUPFAM" id="SSF48498">
    <property type="entry name" value="Tetracyclin repressor-like, C-terminal domain"/>
    <property type="match status" value="1"/>
</dbReference>
<evidence type="ECO:0000256" key="1">
    <source>
        <dbReference type="ARBA" id="ARBA00023015"/>
    </source>
</evidence>
<dbReference type="Proteomes" id="UP000185696">
    <property type="component" value="Unassembled WGS sequence"/>
</dbReference>
<sequence length="95" mass="9545">MALFGGVRTFDPSGTVGAGDPVRPLLSAIDRALAASILTGDATAIALSLWVTLHGVVTLQLAGALDPATAEATFRSAVPAALRGWNPGSGAPHNR</sequence>
<evidence type="ECO:0000313" key="5">
    <source>
        <dbReference type="Proteomes" id="UP000185696"/>
    </source>
</evidence>
<evidence type="ECO:0000313" key="4">
    <source>
        <dbReference type="EMBL" id="OLF09276.1"/>
    </source>
</evidence>
<feature type="domain" description="HTH-type transcriptional regulator MT1864/Rv1816-like C-terminal" evidence="3">
    <location>
        <begin position="18"/>
        <end position="78"/>
    </location>
</feature>
<keyword evidence="1" id="KW-0805">Transcription regulation</keyword>
<dbReference type="RefSeq" id="WP_075134270.1">
    <property type="nucleotide sequence ID" value="NZ_MSIF01000009.1"/>
</dbReference>
<evidence type="ECO:0000256" key="2">
    <source>
        <dbReference type="ARBA" id="ARBA00023163"/>
    </source>
</evidence>
<evidence type="ECO:0000259" key="3">
    <source>
        <dbReference type="Pfam" id="PF13305"/>
    </source>
</evidence>
<dbReference type="InterPro" id="IPR025996">
    <property type="entry name" value="MT1864/Rv1816-like_C"/>
</dbReference>
<reference evidence="4 5" key="1">
    <citation type="submission" date="2016-12" db="EMBL/GenBank/DDBJ databases">
        <title>The draft genome sequence of Actinophytocola xinjiangensis.</title>
        <authorList>
            <person name="Wang W."/>
            <person name="Yuan L."/>
        </authorList>
    </citation>
    <scope>NUCLEOTIDE SEQUENCE [LARGE SCALE GENOMIC DNA]</scope>
    <source>
        <strain evidence="4 5">CGMCC 4.4663</strain>
    </source>
</reference>
<protein>
    <recommendedName>
        <fullName evidence="3">HTH-type transcriptional regulator MT1864/Rv1816-like C-terminal domain-containing protein</fullName>
    </recommendedName>
</protein>
<accession>A0A7Z0WK57</accession>
<comment type="caution">
    <text evidence="4">The sequence shown here is derived from an EMBL/GenBank/DDBJ whole genome shotgun (WGS) entry which is preliminary data.</text>
</comment>
<gene>
    <name evidence="4" type="ORF">BLA60_18970</name>
</gene>
<dbReference type="InterPro" id="IPR036271">
    <property type="entry name" value="Tet_transcr_reg_TetR-rel_C_sf"/>
</dbReference>
<name>A0A7Z0WK57_9PSEU</name>
<dbReference type="AlphaFoldDB" id="A0A7Z0WK57"/>
<dbReference type="Gene3D" id="1.10.357.10">
    <property type="entry name" value="Tetracycline Repressor, domain 2"/>
    <property type="match status" value="1"/>
</dbReference>
<keyword evidence="5" id="KW-1185">Reference proteome</keyword>
<dbReference type="Pfam" id="PF13305">
    <property type="entry name" value="TetR_C_33"/>
    <property type="match status" value="1"/>
</dbReference>